<evidence type="ECO:0000256" key="9">
    <source>
        <dbReference type="ARBA" id="ARBA00022840"/>
    </source>
</evidence>
<keyword evidence="10" id="KW-0460">Magnesium</keyword>
<evidence type="ECO:0000256" key="2">
    <source>
        <dbReference type="ARBA" id="ARBA00012790"/>
    </source>
</evidence>
<dbReference type="InterPro" id="IPR001757">
    <property type="entry name" value="P_typ_ATPase"/>
</dbReference>
<dbReference type="SUPFAM" id="SSF81653">
    <property type="entry name" value="Calcium ATPase, transduction domain A"/>
    <property type="match status" value="1"/>
</dbReference>
<dbReference type="FunFam" id="1.20.1110.10:FF:000002">
    <property type="entry name" value="Calcium-transporting ATPase"/>
    <property type="match status" value="1"/>
</dbReference>
<accession>A0A7R9QJM9</accession>
<organism evidence="17">
    <name type="scientific">Oppiella nova</name>
    <dbReference type="NCBI Taxonomy" id="334625"/>
    <lineage>
        <taxon>Eukaryota</taxon>
        <taxon>Metazoa</taxon>
        <taxon>Ecdysozoa</taxon>
        <taxon>Arthropoda</taxon>
        <taxon>Chelicerata</taxon>
        <taxon>Arachnida</taxon>
        <taxon>Acari</taxon>
        <taxon>Acariformes</taxon>
        <taxon>Sarcoptiformes</taxon>
        <taxon>Oribatida</taxon>
        <taxon>Brachypylina</taxon>
        <taxon>Oppioidea</taxon>
        <taxon>Oppiidae</taxon>
        <taxon>Oppiella</taxon>
    </lineage>
</organism>
<keyword evidence="18" id="KW-1185">Reference proteome</keyword>
<keyword evidence="12 15" id="KW-1133">Transmembrane helix</keyword>
<dbReference type="GO" id="GO:0005886">
    <property type="term" value="C:plasma membrane"/>
    <property type="evidence" value="ECO:0007669"/>
    <property type="project" value="TreeGrafter"/>
</dbReference>
<dbReference type="InterPro" id="IPR008250">
    <property type="entry name" value="ATPase_P-typ_transduc_dom_A_sf"/>
</dbReference>
<keyword evidence="9" id="KW-0067">ATP-binding</keyword>
<dbReference type="Gene3D" id="2.70.150.10">
    <property type="entry name" value="Calcium-transporting ATPase, cytoplasmic transduction domain A"/>
    <property type="match status" value="1"/>
</dbReference>
<dbReference type="Pfam" id="PF00690">
    <property type="entry name" value="Cation_ATPase_N"/>
    <property type="match status" value="1"/>
</dbReference>
<dbReference type="EMBL" id="OC917294">
    <property type="protein sequence ID" value="CAD7646679.1"/>
    <property type="molecule type" value="Genomic_DNA"/>
</dbReference>
<comment type="subcellular location">
    <subcellularLocation>
        <location evidence="1">Endomembrane system</location>
        <topology evidence="1">Multi-pass membrane protein</topology>
    </subcellularLocation>
</comment>
<feature type="transmembrane region" description="Helical" evidence="15">
    <location>
        <begin position="155"/>
        <end position="176"/>
    </location>
</feature>
<evidence type="ECO:0000256" key="3">
    <source>
        <dbReference type="ARBA" id="ARBA00022448"/>
    </source>
</evidence>
<dbReference type="GO" id="GO:0046872">
    <property type="term" value="F:metal ion binding"/>
    <property type="evidence" value="ECO:0007669"/>
    <property type="project" value="UniProtKB-KW"/>
</dbReference>
<keyword evidence="6" id="KW-0479">Metal-binding</keyword>
<keyword evidence="3" id="KW-0813">Transport</keyword>
<dbReference type="GO" id="GO:0051480">
    <property type="term" value="P:regulation of cytosolic calcium ion concentration"/>
    <property type="evidence" value="ECO:0007669"/>
    <property type="project" value="TreeGrafter"/>
</dbReference>
<evidence type="ECO:0000256" key="4">
    <source>
        <dbReference type="ARBA" id="ARBA00022568"/>
    </source>
</evidence>
<dbReference type="InterPro" id="IPR059000">
    <property type="entry name" value="ATPase_P-type_domA"/>
</dbReference>
<evidence type="ECO:0000256" key="10">
    <source>
        <dbReference type="ARBA" id="ARBA00022842"/>
    </source>
</evidence>
<dbReference type="Pfam" id="PF00122">
    <property type="entry name" value="E1-E2_ATPase"/>
    <property type="match status" value="1"/>
</dbReference>
<dbReference type="InterPro" id="IPR023298">
    <property type="entry name" value="ATPase_P-typ_TM_dom_sf"/>
</dbReference>
<evidence type="ECO:0000313" key="17">
    <source>
        <dbReference type="EMBL" id="CAD7646679.1"/>
    </source>
</evidence>
<dbReference type="EMBL" id="CAJPVJ010002469">
    <property type="protein sequence ID" value="CAG2166328.1"/>
    <property type="molecule type" value="Genomic_DNA"/>
</dbReference>
<dbReference type="AlphaFoldDB" id="A0A7R9QJM9"/>
<keyword evidence="7" id="KW-0547">Nucleotide-binding</keyword>
<sequence>MNRSAKSQPFLSSLSHEIIEIMGTVENEPAPQYEVSVMQLRELMDSRGTEGIAKIQQQFGNVFGLCNALRTAPNEGLSGNPKDLENRREFFGANVIPPKPPKTFLQLVWEALQDVTLIILEVAAIISLALAFYKPPPGEEDEETGGGVHEDESEAGWIEGAAILVSVIIVVLVTAFNDYTKERQFRGLQNRIEHEHKFTVIRGSEAKELLVAELVVGDICQVKYGDLLPADGIIIQSNDLKVDESSLTGESDHVKKGNDSDPMLLSGTHVMEGSGRMVVTAVGINSQAGIIFALLGAAQSEDDAQKKQMKKGTVPYIFNICRCVALQ</sequence>
<dbReference type="GO" id="GO:0005388">
    <property type="term" value="F:P-type calcium transporter activity"/>
    <property type="evidence" value="ECO:0007669"/>
    <property type="project" value="UniProtKB-EC"/>
</dbReference>
<evidence type="ECO:0000256" key="1">
    <source>
        <dbReference type="ARBA" id="ARBA00004127"/>
    </source>
</evidence>
<evidence type="ECO:0000256" key="8">
    <source>
        <dbReference type="ARBA" id="ARBA00022837"/>
    </source>
</evidence>
<dbReference type="Proteomes" id="UP000728032">
    <property type="component" value="Unassembled WGS sequence"/>
</dbReference>
<evidence type="ECO:0000256" key="5">
    <source>
        <dbReference type="ARBA" id="ARBA00022692"/>
    </source>
</evidence>
<evidence type="ECO:0000256" key="13">
    <source>
        <dbReference type="ARBA" id="ARBA00023065"/>
    </source>
</evidence>
<evidence type="ECO:0000313" key="18">
    <source>
        <dbReference type="Proteomes" id="UP000728032"/>
    </source>
</evidence>
<keyword evidence="4" id="KW-0109">Calcium transport</keyword>
<dbReference type="Gene3D" id="1.20.1110.10">
    <property type="entry name" value="Calcium-transporting ATPase, transmembrane domain"/>
    <property type="match status" value="1"/>
</dbReference>
<dbReference type="GO" id="GO:0005524">
    <property type="term" value="F:ATP binding"/>
    <property type="evidence" value="ECO:0007669"/>
    <property type="project" value="UniProtKB-KW"/>
</dbReference>
<dbReference type="GO" id="GO:0012505">
    <property type="term" value="C:endomembrane system"/>
    <property type="evidence" value="ECO:0007669"/>
    <property type="project" value="UniProtKB-SubCell"/>
</dbReference>
<gene>
    <name evidence="17" type="ORF">ONB1V03_LOCUS5852</name>
</gene>
<name>A0A7R9QJM9_9ACAR</name>
<dbReference type="SUPFAM" id="SSF81665">
    <property type="entry name" value="Calcium ATPase, transmembrane domain M"/>
    <property type="match status" value="1"/>
</dbReference>
<feature type="transmembrane region" description="Helical" evidence="15">
    <location>
        <begin position="115"/>
        <end position="135"/>
    </location>
</feature>
<keyword evidence="13" id="KW-0406">Ion transport</keyword>
<evidence type="ECO:0000256" key="12">
    <source>
        <dbReference type="ARBA" id="ARBA00022989"/>
    </source>
</evidence>
<dbReference type="NCBIfam" id="TIGR01494">
    <property type="entry name" value="ATPase_P-type"/>
    <property type="match status" value="1"/>
</dbReference>
<dbReference type="OrthoDB" id="6503417at2759"/>
<reference evidence="17" key="1">
    <citation type="submission" date="2020-11" db="EMBL/GenBank/DDBJ databases">
        <authorList>
            <person name="Tran Van P."/>
        </authorList>
    </citation>
    <scope>NUCLEOTIDE SEQUENCE</scope>
</reference>
<evidence type="ECO:0000259" key="16">
    <source>
        <dbReference type="SMART" id="SM00831"/>
    </source>
</evidence>
<dbReference type="PANTHER" id="PTHR24093">
    <property type="entry name" value="CATION TRANSPORTING ATPASE"/>
    <property type="match status" value="1"/>
</dbReference>
<evidence type="ECO:0000256" key="11">
    <source>
        <dbReference type="ARBA" id="ARBA00022967"/>
    </source>
</evidence>
<dbReference type="InterPro" id="IPR004014">
    <property type="entry name" value="ATPase_P-typ_cation-transptr_N"/>
</dbReference>
<evidence type="ECO:0000256" key="6">
    <source>
        <dbReference type="ARBA" id="ARBA00022723"/>
    </source>
</evidence>
<keyword evidence="11" id="KW-1278">Translocase</keyword>
<evidence type="ECO:0000256" key="14">
    <source>
        <dbReference type="ARBA" id="ARBA00023136"/>
    </source>
</evidence>
<keyword evidence="8" id="KW-0106">Calcium</keyword>
<protein>
    <recommendedName>
        <fullName evidence="2">P-type Ca(2+) transporter</fullName>
        <ecNumber evidence="2">7.2.2.10</ecNumber>
    </recommendedName>
</protein>
<feature type="domain" description="Cation-transporting P-type ATPase N-terminal" evidence="16">
    <location>
        <begin position="58"/>
        <end position="132"/>
    </location>
</feature>
<keyword evidence="5 15" id="KW-0812">Transmembrane</keyword>
<dbReference type="GO" id="GO:0016887">
    <property type="term" value="F:ATP hydrolysis activity"/>
    <property type="evidence" value="ECO:0007669"/>
    <property type="project" value="InterPro"/>
</dbReference>
<dbReference type="SMART" id="SM00831">
    <property type="entry name" value="Cation_ATPase_N"/>
    <property type="match status" value="1"/>
</dbReference>
<dbReference type="EC" id="7.2.2.10" evidence="2"/>
<dbReference type="PANTHER" id="PTHR24093:SF369">
    <property type="entry name" value="CALCIUM-TRANSPORTING ATPASE"/>
    <property type="match status" value="1"/>
</dbReference>
<dbReference type="FunFam" id="2.70.150.10:FF:000001">
    <property type="entry name" value="Calcium-transporting ATPase"/>
    <property type="match status" value="1"/>
</dbReference>
<evidence type="ECO:0000256" key="7">
    <source>
        <dbReference type="ARBA" id="ARBA00022741"/>
    </source>
</evidence>
<keyword evidence="14 15" id="KW-0472">Membrane</keyword>
<proteinExistence type="predicted"/>
<evidence type="ECO:0000256" key="15">
    <source>
        <dbReference type="SAM" id="Phobius"/>
    </source>
</evidence>